<dbReference type="Proteomes" id="UP000722050">
    <property type="component" value="Unassembled WGS sequence"/>
</dbReference>
<evidence type="ECO:0000256" key="1">
    <source>
        <dbReference type="SAM" id="Coils"/>
    </source>
</evidence>
<dbReference type="AlphaFoldDB" id="A0A930EFJ0"/>
<comment type="caution">
    <text evidence="3">The sequence shown here is derived from an EMBL/GenBank/DDBJ whole genome shotgun (WGS) entry which is preliminary data.</text>
</comment>
<sequence length="89" mass="9699">MNDTNFDNNAEINAVHSEAKAQGHGGLKAMAIFFAITTLALGCGLAYVYTSKNKDTKKLNEELVESKEKVKSANESIAKYEEATQTKIT</sequence>
<accession>A0A930EFJ0</accession>
<dbReference type="EMBL" id="JABZQH010000400">
    <property type="protein sequence ID" value="MBF1353054.1"/>
    <property type="molecule type" value="Genomic_DNA"/>
</dbReference>
<keyword evidence="1" id="KW-0175">Coiled coil</keyword>
<feature type="coiled-coil region" evidence="1">
    <location>
        <begin position="56"/>
        <end position="83"/>
    </location>
</feature>
<organism evidence="3 4">
    <name type="scientific">Mogibacterium diversum</name>
    <dbReference type="NCBI Taxonomy" id="114527"/>
    <lineage>
        <taxon>Bacteria</taxon>
        <taxon>Bacillati</taxon>
        <taxon>Bacillota</taxon>
        <taxon>Clostridia</taxon>
        <taxon>Peptostreptococcales</taxon>
        <taxon>Anaerovoracaceae</taxon>
        <taxon>Mogibacterium</taxon>
    </lineage>
</organism>
<evidence type="ECO:0000313" key="3">
    <source>
        <dbReference type="EMBL" id="MBF1353054.1"/>
    </source>
</evidence>
<name>A0A930EFJ0_9FIRM</name>
<gene>
    <name evidence="3" type="ORF">HXM71_08105</name>
</gene>
<evidence type="ECO:0000256" key="2">
    <source>
        <dbReference type="SAM" id="Phobius"/>
    </source>
</evidence>
<proteinExistence type="predicted"/>
<reference evidence="3" key="1">
    <citation type="submission" date="2020-04" db="EMBL/GenBank/DDBJ databases">
        <title>Deep metagenomics examines the oral microbiome during advanced dental caries in children, revealing novel taxa and co-occurrences with host molecules.</title>
        <authorList>
            <person name="Baker J.L."/>
            <person name="Morton J.T."/>
            <person name="Dinis M."/>
            <person name="Alvarez R."/>
            <person name="Tran N.C."/>
            <person name="Knight R."/>
            <person name="Edlund A."/>
        </authorList>
    </citation>
    <scope>NUCLEOTIDE SEQUENCE</scope>
    <source>
        <strain evidence="3">JCVI_24_bin.8</strain>
    </source>
</reference>
<protein>
    <submittedName>
        <fullName evidence="3">Uncharacterized protein</fullName>
    </submittedName>
</protein>
<keyword evidence="2" id="KW-1133">Transmembrane helix</keyword>
<keyword evidence="2" id="KW-0472">Membrane</keyword>
<keyword evidence="2" id="KW-0812">Transmembrane</keyword>
<feature type="transmembrane region" description="Helical" evidence="2">
    <location>
        <begin position="29"/>
        <end position="49"/>
    </location>
</feature>
<feature type="non-terminal residue" evidence="3">
    <location>
        <position position="89"/>
    </location>
</feature>
<evidence type="ECO:0000313" key="4">
    <source>
        <dbReference type="Proteomes" id="UP000722050"/>
    </source>
</evidence>